<keyword evidence="3" id="KW-1185">Reference proteome</keyword>
<gene>
    <name evidence="2" type="ORF">M5K25_022720</name>
</gene>
<reference evidence="2 3" key="1">
    <citation type="journal article" date="2024" name="Plant Biotechnol. J.">
        <title>Dendrobium thyrsiflorum genome and its molecular insights into genes involved in important horticultural traits.</title>
        <authorList>
            <person name="Chen B."/>
            <person name="Wang J.Y."/>
            <person name="Zheng P.J."/>
            <person name="Li K.L."/>
            <person name="Liang Y.M."/>
            <person name="Chen X.F."/>
            <person name="Zhang C."/>
            <person name="Zhao X."/>
            <person name="He X."/>
            <person name="Zhang G.Q."/>
            <person name="Liu Z.J."/>
            <person name="Xu Q."/>
        </authorList>
    </citation>
    <scope>NUCLEOTIDE SEQUENCE [LARGE SCALE GENOMIC DNA]</scope>
    <source>
        <strain evidence="2">GZMU011</strain>
    </source>
</reference>
<name>A0ABD0U6T0_DENTH</name>
<evidence type="ECO:0000313" key="3">
    <source>
        <dbReference type="Proteomes" id="UP001552299"/>
    </source>
</evidence>
<dbReference type="PANTHER" id="PTHR31286:SF180">
    <property type="entry name" value="OS10G0362600 PROTEIN"/>
    <property type="match status" value="1"/>
</dbReference>
<organism evidence="2 3">
    <name type="scientific">Dendrobium thyrsiflorum</name>
    <name type="common">Pinecone-like raceme dendrobium</name>
    <name type="synonym">Orchid</name>
    <dbReference type="NCBI Taxonomy" id="117978"/>
    <lineage>
        <taxon>Eukaryota</taxon>
        <taxon>Viridiplantae</taxon>
        <taxon>Streptophyta</taxon>
        <taxon>Embryophyta</taxon>
        <taxon>Tracheophyta</taxon>
        <taxon>Spermatophyta</taxon>
        <taxon>Magnoliopsida</taxon>
        <taxon>Liliopsida</taxon>
        <taxon>Asparagales</taxon>
        <taxon>Orchidaceae</taxon>
        <taxon>Epidendroideae</taxon>
        <taxon>Malaxideae</taxon>
        <taxon>Dendrobiinae</taxon>
        <taxon>Dendrobium</taxon>
    </lineage>
</organism>
<protein>
    <submittedName>
        <fullName evidence="2">Uncharacterized protein</fullName>
    </submittedName>
</protein>
<proteinExistence type="predicted"/>
<feature type="compositionally biased region" description="Low complexity" evidence="1">
    <location>
        <begin position="510"/>
        <end position="521"/>
    </location>
</feature>
<dbReference type="Proteomes" id="UP001552299">
    <property type="component" value="Unassembled WGS sequence"/>
</dbReference>
<evidence type="ECO:0000256" key="1">
    <source>
        <dbReference type="SAM" id="MobiDB-lite"/>
    </source>
</evidence>
<sequence>MDGDCCTIMSCLSFFIFNSFSFCNSRGSSFSTLTDLTFFSLFKVEAEAFMCSNFEKGQKHDMIEALKSFQPHDTIWQAKLSKPKRSCIGALLGFRPSSRFRCSSPFHGPRSPGFSSPVSRLRSALCRAFARMALVRLSDQGFLNGKNNPRYFLDALSEAFLSNDFPDLKSTTHRGLPSLAHLFYPRILHGLGSLFGRPLKIDNATAVGSRPSVARVLVELDISKSYSEVVWIGPDNLGYVQKVVMEEFPPYCDHSKSLGHKKTDCCTLHPHLGRAPPRPLGNDFENLRDIPNDSIVGDELPLAYLVGNGNLSLEVVEPSITPVALPFGCAAPLGDDVQLDSVLPLAAPVAMFDPPKQVFNRIDMQLSVDLPAAPSCGNYVDYVDACEAPSCGIIKDVVEACEPNHCLINLVASPIVSPYSNVDVGEDEAIFAEASVPLEPGDHDSDSSAGGISVSLPKGDDTMADILGLTLVDVPISVLSNDAMLAQLTCNARDYEPGRSPESISSRAKSGINRRSGRSTTSIGSRAELRRLVVAMWLSSVVVEEESGGKRTQVSLLPCFLASMLGGPPDEK</sequence>
<evidence type="ECO:0000313" key="2">
    <source>
        <dbReference type="EMBL" id="KAL0908235.1"/>
    </source>
</evidence>
<dbReference type="EMBL" id="JANQDX010000017">
    <property type="protein sequence ID" value="KAL0908235.1"/>
    <property type="molecule type" value="Genomic_DNA"/>
</dbReference>
<dbReference type="PANTHER" id="PTHR31286">
    <property type="entry name" value="GLYCINE-RICH CELL WALL STRUCTURAL PROTEIN 1.8-LIKE"/>
    <property type="match status" value="1"/>
</dbReference>
<dbReference type="AlphaFoldDB" id="A0ABD0U6T0"/>
<dbReference type="InterPro" id="IPR040256">
    <property type="entry name" value="At4g02000-like"/>
</dbReference>
<accession>A0ABD0U6T0</accession>
<comment type="caution">
    <text evidence="2">The sequence shown here is derived from an EMBL/GenBank/DDBJ whole genome shotgun (WGS) entry which is preliminary data.</text>
</comment>
<feature type="region of interest" description="Disordered" evidence="1">
    <location>
        <begin position="495"/>
        <end position="521"/>
    </location>
</feature>